<gene>
    <name evidence="4" type="ORF">AV274_4154</name>
</gene>
<evidence type="ECO:0000256" key="2">
    <source>
        <dbReference type="SAM" id="MobiDB-lite"/>
    </source>
</evidence>
<dbReference type="OrthoDB" id="360161at2759"/>
<evidence type="ECO:0000313" key="4">
    <source>
        <dbReference type="EMBL" id="OAO14088.1"/>
    </source>
</evidence>
<dbReference type="GO" id="GO:0004386">
    <property type="term" value="F:helicase activity"/>
    <property type="evidence" value="ECO:0007669"/>
    <property type="project" value="UniProtKB-KW"/>
</dbReference>
<dbReference type="InterPro" id="IPR001878">
    <property type="entry name" value="Znf_CCHC"/>
</dbReference>
<keyword evidence="4" id="KW-0547">Nucleotide-binding</keyword>
<sequence length="547" mass="62025">MAFNSNSCERPKPWDHAKKHRPSRILEDLQVYRIVTGQTNAEDYAAILDKYGWDAGKIADLDDNSKMGELARVLNQSRETREYYATKSGESLVKKRDEVADIASPKEKKRKKVKKQTYSVDSAPLDMDFPLPKTVTTPSLPSLVHSTSIFHRALGGTPSLGLVPYGDEEGVKEDSPVKELPPVKEEREVNENPLVKEKEQEVKELPPVKEEREVNENPPVKEKEEVKEEETPSSEEVIEFSRDAPMAPILGPFCAVCGKFGQYVCDRTDEDVCSMECKRRAEARAMAATQPNAPPSPPDAITSQNSQPLIGVSNSEQHVYLPGKHRFKSAVTILDSHKCPLCGRTGHLPQDCRYAAGHDIDVSNFQLGGEEKRQVLHCAEMPRWEAEELKRVYALCEKVQKDKKQCCAECGCRSNLAYCVECDSCFCDKFHLLRHLQAFPTHTRLYSFKLRRLLKCSNPRCAETDVYKLRMCNKCGSALYGKYYNMKTALWKRDAIRQYPSLICCEEHMTWHVMNCDGVEGMTPIIDRECMRNGHYAKSGIVNDMLF</sequence>
<dbReference type="GO" id="GO:0003676">
    <property type="term" value="F:nucleic acid binding"/>
    <property type="evidence" value="ECO:0007669"/>
    <property type="project" value="InterPro"/>
</dbReference>
<feature type="region of interest" description="Disordered" evidence="2">
    <location>
        <begin position="1"/>
        <end position="20"/>
    </location>
</feature>
<evidence type="ECO:0000259" key="3">
    <source>
        <dbReference type="PROSITE" id="PS50158"/>
    </source>
</evidence>
<keyword evidence="1" id="KW-0862">Zinc</keyword>
<dbReference type="InterPro" id="IPR007529">
    <property type="entry name" value="Znf_HIT"/>
</dbReference>
<proteinExistence type="predicted"/>
<dbReference type="STRING" id="478820.A0A196SAP0"/>
<dbReference type="PROSITE" id="PS50158">
    <property type="entry name" value="ZF_CCHC"/>
    <property type="match status" value="1"/>
</dbReference>
<dbReference type="Gene3D" id="3.30.60.220">
    <property type="match status" value="1"/>
</dbReference>
<evidence type="ECO:0000256" key="1">
    <source>
        <dbReference type="PROSITE-ProRule" id="PRU00047"/>
    </source>
</evidence>
<dbReference type="Proteomes" id="UP000078348">
    <property type="component" value="Unassembled WGS sequence"/>
</dbReference>
<keyword evidence="4" id="KW-0067">ATP-binding</keyword>
<dbReference type="Pfam" id="PF04438">
    <property type="entry name" value="zf-HIT"/>
    <property type="match status" value="1"/>
</dbReference>
<comment type="caution">
    <text evidence="4">The sequence shown here is derived from an EMBL/GenBank/DDBJ whole genome shotgun (WGS) entry which is preliminary data.</text>
</comment>
<organism evidence="4 5">
    <name type="scientific">Blastocystis sp. subtype 1 (strain ATCC 50177 / NandII)</name>
    <dbReference type="NCBI Taxonomy" id="478820"/>
    <lineage>
        <taxon>Eukaryota</taxon>
        <taxon>Sar</taxon>
        <taxon>Stramenopiles</taxon>
        <taxon>Bigyra</taxon>
        <taxon>Opalozoa</taxon>
        <taxon>Opalinata</taxon>
        <taxon>Blastocystidae</taxon>
        <taxon>Blastocystis</taxon>
    </lineage>
</organism>
<accession>A0A196SAP0</accession>
<keyword evidence="4" id="KW-0347">Helicase</keyword>
<evidence type="ECO:0000313" key="5">
    <source>
        <dbReference type="Proteomes" id="UP000078348"/>
    </source>
</evidence>
<dbReference type="PANTHER" id="PTHR48453:SF1">
    <property type="entry name" value="CCHC-TYPE DOMAIN-CONTAINING PROTEIN"/>
    <property type="match status" value="1"/>
</dbReference>
<dbReference type="AlphaFoldDB" id="A0A196SAP0"/>
<protein>
    <submittedName>
        <fullName evidence="4">ATP-dependent RNA helicase DDX59</fullName>
    </submittedName>
</protein>
<keyword evidence="1" id="KW-0479">Metal-binding</keyword>
<dbReference type="GO" id="GO:0008270">
    <property type="term" value="F:zinc ion binding"/>
    <property type="evidence" value="ECO:0007669"/>
    <property type="project" value="UniProtKB-KW"/>
</dbReference>
<name>A0A196SAP0_BLAHN</name>
<feature type="compositionally biased region" description="Basic and acidic residues" evidence="2">
    <location>
        <begin position="172"/>
        <end position="230"/>
    </location>
</feature>
<keyword evidence="1" id="KW-0863">Zinc-finger</keyword>
<feature type="domain" description="CCHC-type" evidence="3">
    <location>
        <begin position="338"/>
        <end position="353"/>
    </location>
</feature>
<keyword evidence="5" id="KW-1185">Reference proteome</keyword>
<reference evidence="4 5" key="1">
    <citation type="submission" date="2016-05" db="EMBL/GenBank/DDBJ databases">
        <title>Nuclear genome of Blastocystis sp. subtype 1 NandII.</title>
        <authorList>
            <person name="Gentekaki E."/>
            <person name="Curtis B."/>
            <person name="Stairs C."/>
            <person name="Eme L."/>
            <person name="Herman E."/>
            <person name="Klimes V."/>
            <person name="Arias M.C."/>
            <person name="Elias M."/>
            <person name="Hilliou F."/>
            <person name="Klute M."/>
            <person name="Malik S.-B."/>
            <person name="Pightling A."/>
            <person name="Rachubinski R."/>
            <person name="Salas D."/>
            <person name="Schlacht A."/>
            <person name="Suga H."/>
            <person name="Archibald J."/>
            <person name="Ball S.G."/>
            <person name="Clark G."/>
            <person name="Dacks J."/>
            <person name="Van Der Giezen M."/>
            <person name="Tsaousis A."/>
            <person name="Roger A."/>
        </authorList>
    </citation>
    <scope>NUCLEOTIDE SEQUENCE [LARGE SCALE GENOMIC DNA]</scope>
    <source>
        <strain evidence="5">ATCC 50177 / NandII</strain>
    </source>
</reference>
<dbReference type="EMBL" id="LXWW01000288">
    <property type="protein sequence ID" value="OAO14088.1"/>
    <property type="molecule type" value="Genomic_DNA"/>
</dbReference>
<keyword evidence="4" id="KW-0378">Hydrolase</keyword>
<feature type="region of interest" description="Disordered" evidence="2">
    <location>
        <begin position="168"/>
        <end position="236"/>
    </location>
</feature>
<dbReference type="PANTHER" id="PTHR48453">
    <property type="entry name" value="CCHC-TYPE DOMAIN-CONTAINING PROTEIN"/>
    <property type="match status" value="1"/>
</dbReference>